<evidence type="ECO:0000259" key="6">
    <source>
        <dbReference type="PROSITE" id="PS50075"/>
    </source>
</evidence>
<dbReference type="GO" id="GO:0005829">
    <property type="term" value="C:cytosol"/>
    <property type="evidence" value="ECO:0007669"/>
    <property type="project" value="TreeGrafter"/>
</dbReference>
<dbReference type="Gene3D" id="3.30.559.30">
    <property type="entry name" value="Nonribosomal peptide synthetase, condensation domain"/>
    <property type="match status" value="1"/>
</dbReference>
<dbReference type="InterPro" id="IPR025110">
    <property type="entry name" value="AMP-bd_C"/>
</dbReference>
<dbReference type="Pfam" id="PF18563">
    <property type="entry name" value="TubC_N"/>
    <property type="match status" value="1"/>
</dbReference>
<dbReference type="FunFam" id="1.10.1200.10:FF:000005">
    <property type="entry name" value="Nonribosomal peptide synthetase 1"/>
    <property type="match status" value="1"/>
</dbReference>
<dbReference type="PROSITE" id="PS00455">
    <property type="entry name" value="AMP_BINDING"/>
    <property type="match status" value="1"/>
</dbReference>
<dbReference type="AlphaFoldDB" id="A0A9D5JWN4"/>
<dbReference type="Gene3D" id="3.40.50.980">
    <property type="match status" value="2"/>
</dbReference>
<dbReference type="Gene3D" id="2.30.38.10">
    <property type="entry name" value="Luciferase, Domain 3"/>
    <property type="match status" value="1"/>
</dbReference>
<dbReference type="SUPFAM" id="SSF52777">
    <property type="entry name" value="CoA-dependent acyltransferases"/>
    <property type="match status" value="2"/>
</dbReference>
<sequence length="1167" mass="130334">MRTVEELLSYLRTLDVKVWIEADNLRLRAAKGRVSAELREELADRKDEILAFLRTVQQEAAEASDTIPHIPRTGNLPLSFAQQRLWFISQLEEDSAAYNIPLALHIRGQLNLAALRQSFEEIVRRHEVFRTTFVLDNEQPRQVIAPTGSIRLPLVDLQALPEPAQMETVRALAREDAQRPFTLEQGHLLRLTVLRLSPDHHVLLCTMHHIISDGWSTGILIREMSALYTAFSQGMPSPLPALPIQYADFAAWQRNWLSGERLNAQLDYWKRHLTGAPALLELPTDHPRGAVQTFRGHTTHFDLPSELTNKLNALSQQAGTSLFMTLLAAFAVLLARYTRQDDLVIGTPTANRQRQETEPLIGFFVNTLALRLDLSGNPPFRELLQQVRQVALNAYQHQDLPFERLIDALQLERNLSYTPLFQVMFALQNTPLETLHLPGLSMDPLKVANDTAKFDLSLYLEETEQGLTGGLEYNTDLFDADRMHRLQRHFQMLLEGITANPDTRILDLPLLTESERRCLLIDWNATSQEYPDESCFHELFEAQAARTPDAIAVEYEDRCLTYRELNAQANHVAHYLRKAGVGPEVLVGIYLERSLAMLVGLLGILKAGGAYVPLDPAFPKDRLAYMIEDARLGVLLTQESLHDSVDPASAHVIRIDSDWEQIALESQENPAPLAEPANAAYVIYTSGSTGKPKGVQICHRPLVNFLASMQQQPGLRSEDTLLAVTTISFDIAALELYLPLMIGAKVIIASRELAADGAQLIETLTDAGVTVMQATPATWRLMLAAGWQGHSRLKILCGGEALPRQLAADLVQRGTSVWNLYGPTETTIWSAVSQVEAQSADSADDTPECIGSPLANTQFYILDSRFQPVPVGIPGELYIGGAGLARGYFNRPDLTADRFIPNPFNQDPENGFTRLYRTGDLVRYRAEGYIEFLGRIDHQVKIRGFRIELGEIESVLAQHPDIRETVVIARTDRADRKQLVAYLVPVQGQKPASEDLRRFLSEHLPEYMIPAVFVSLEAMPLTPNGKVNRLALPAPEKSHVTQHKAYVAPRSEVEHALAAIWAEVLGIDPIGVHDNFFALGGDSILSMQIITRAKSRGIHFTPRQIFQYQTIAELARVAETRVVPDDAASTPPGQAPRTPDQQDYTPTDFPGANVSQKSLDKLLKKFK</sequence>
<dbReference type="InterPro" id="IPR001242">
    <property type="entry name" value="Condensation_dom"/>
</dbReference>
<dbReference type="InterPro" id="IPR009081">
    <property type="entry name" value="PP-bd_ACP"/>
</dbReference>
<dbReference type="SUPFAM" id="SSF47336">
    <property type="entry name" value="ACP-like"/>
    <property type="match status" value="1"/>
</dbReference>
<dbReference type="Pfam" id="PF00668">
    <property type="entry name" value="Condensation"/>
    <property type="match status" value="1"/>
</dbReference>
<gene>
    <name evidence="7" type="ORF">GF339_12945</name>
</gene>
<keyword evidence="3" id="KW-0596">Phosphopantetheine</keyword>
<dbReference type="GO" id="GO:0043041">
    <property type="term" value="P:amino acid activation for nonribosomal peptide biosynthetic process"/>
    <property type="evidence" value="ECO:0007669"/>
    <property type="project" value="TreeGrafter"/>
</dbReference>
<dbReference type="Gene3D" id="1.10.10.1830">
    <property type="entry name" value="Non-ribosomal peptide synthase, adenylation domain"/>
    <property type="match status" value="1"/>
</dbReference>
<organism evidence="7 8">
    <name type="scientific">candidate division KSB3 bacterium</name>
    <dbReference type="NCBI Taxonomy" id="2044937"/>
    <lineage>
        <taxon>Bacteria</taxon>
        <taxon>candidate division KSB3</taxon>
    </lineage>
</organism>
<dbReference type="Gene3D" id="3.30.559.10">
    <property type="entry name" value="Chloramphenicol acetyltransferase-like domain"/>
    <property type="match status" value="1"/>
</dbReference>
<dbReference type="EMBL" id="WJJP01000421">
    <property type="protein sequence ID" value="MBD3325490.1"/>
    <property type="molecule type" value="Genomic_DNA"/>
</dbReference>
<dbReference type="InterPro" id="IPR041464">
    <property type="entry name" value="TubC_N"/>
</dbReference>
<evidence type="ECO:0000313" key="8">
    <source>
        <dbReference type="Proteomes" id="UP000649604"/>
    </source>
</evidence>
<evidence type="ECO:0000256" key="4">
    <source>
        <dbReference type="ARBA" id="ARBA00022553"/>
    </source>
</evidence>
<comment type="caution">
    <text evidence="7">The sequence shown here is derived from an EMBL/GenBank/DDBJ whole genome shotgun (WGS) entry which is preliminary data.</text>
</comment>
<dbReference type="InterPro" id="IPR000873">
    <property type="entry name" value="AMP-dep_synth/lig_dom"/>
</dbReference>
<dbReference type="FunFam" id="3.40.50.12780:FF:000012">
    <property type="entry name" value="Non-ribosomal peptide synthetase"/>
    <property type="match status" value="1"/>
</dbReference>
<evidence type="ECO:0000256" key="3">
    <source>
        <dbReference type="ARBA" id="ARBA00022450"/>
    </source>
</evidence>
<comment type="similarity">
    <text evidence="2">Belongs to the ATP-dependent AMP-binding enzyme family.</text>
</comment>
<dbReference type="GO" id="GO:0031177">
    <property type="term" value="F:phosphopantetheine binding"/>
    <property type="evidence" value="ECO:0007669"/>
    <property type="project" value="InterPro"/>
</dbReference>
<dbReference type="InterPro" id="IPR023213">
    <property type="entry name" value="CAT-like_dom_sf"/>
</dbReference>
<feature type="domain" description="Carrier" evidence="6">
    <location>
        <begin position="1048"/>
        <end position="1122"/>
    </location>
</feature>
<dbReference type="FunFam" id="2.30.38.10:FF:000001">
    <property type="entry name" value="Non-ribosomal peptide synthetase PvdI"/>
    <property type="match status" value="1"/>
</dbReference>
<dbReference type="GO" id="GO:0047527">
    <property type="term" value="F:2,3-dihydroxybenzoate-serine ligase activity"/>
    <property type="evidence" value="ECO:0007669"/>
    <property type="project" value="TreeGrafter"/>
</dbReference>
<feature type="region of interest" description="Disordered" evidence="5">
    <location>
        <begin position="1124"/>
        <end position="1155"/>
    </location>
</feature>
<evidence type="ECO:0000256" key="5">
    <source>
        <dbReference type="SAM" id="MobiDB-lite"/>
    </source>
</evidence>
<dbReference type="NCBIfam" id="TIGR01733">
    <property type="entry name" value="AA-adenyl-dom"/>
    <property type="match status" value="1"/>
</dbReference>
<dbReference type="CDD" id="cd19531">
    <property type="entry name" value="LCL_NRPS-like"/>
    <property type="match status" value="1"/>
</dbReference>
<dbReference type="FunFam" id="3.30.300.30:FF:000010">
    <property type="entry name" value="Enterobactin synthetase component F"/>
    <property type="match status" value="1"/>
</dbReference>
<dbReference type="InterPro" id="IPR036736">
    <property type="entry name" value="ACP-like_sf"/>
</dbReference>
<dbReference type="Pfam" id="PF00501">
    <property type="entry name" value="AMP-binding"/>
    <property type="match status" value="1"/>
</dbReference>
<dbReference type="PANTHER" id="PTHR45527:SF1">
    <property type="entry name" value="FATTY ACID SYNTHASE"/>
    <property type="match status" value="1"/>
</dbReference>
<dbReference type="Pfam" id="PF00550">
    <property type="entry name" value="PP-binding"/>
    <property type="match status" value="1"/>
</dbReference>
<dbReference type="InterPro" id="IPR020806">
    <property type="entry name" value="PKS_PP-bd"/>
</dbReference>
<dbReference type="GO" id="GO:0009366">
    <property type="term" value="C:enterobactin synthetase complex"/>
    <property type="evidence" value="ECO:0007669"/>
    <property type="project" value="TreeGrafter"/>
</dbReference>
<evidence type="ECO:0000313" key="7">
    <source>
        <dbReference type="EMBL" id="MBD3325490.1"/>
    </source>
</evidence>
<comment type="cofactor">
    <cofactor evidence="1">
        <name>pantetheine 4'-phosphate</name>
        <dbReference type="ChEBI" id="CHEBI:47942"/>
    </cofactor>
</comment>
<reference evidence="7" key="1">
    <citation type="submission" date="2019-11" db="EMBL/GenBank/DDBJ databases">
        <title>Microbial mats filling the niche in hypersaline microbial mats.</title>
        <authorList>
            <person name="Wong H.L."/>
            <person name="Macleod F.I."/>
            <person name="White R.A. III"/>
            <person name="Burns B.P."/>
        </authorList>
    </citation>
    <scope>NUCLEOTIDE SEQUENCE</scope>
    <source>
        <strain evidence="7">Rbin_158</strain>
    </source>
</reference>
<keyword evidence="4" id="KW-0597">Phosphoprotein</keyword>
<dbReference type="SMART" id="SM00823">
    <property type="entry name" value="PKS_PP"/>
    <property type="match status" value="1"/>
</dbReference>
<dbReference type="Gene3D" id="3.30.300.30">
    <property type="match status" value="1"/>
</dbReference>
<dbReference type="CDD" id="cd12116">
    <property type="entry name" value="A_NRPS_Ta1_like"/>
    <property type="match status" value="1"/>
</dbReference>
<dbReference type="PROSITE" id="PS00012">
    <property type="entry name" value="PHOSPHOPANTETHEINE"/>
    <property type="match status" value="1"/>
</dbReference>
<proteinExistence type="inferred from homology"/>
<dbReference type="InterPro" id="IPR006162">
    <property type="entry name" value="Ppantetheine_attach_site"/>
</dbReference>
<dbReference type="PANTHER" id="PTHR45527">
    <property type="entry name" value="NONRIBOSOMAL PEPTIDE SYNTHETASE"/>
    <property type="match status" value="1"/>
</dbReference>
<evidence type="ECO:0000256" key="1">
    <source>
        <dbReference type="ARBA" id="ARBA00001957"/>
    </source>
</evidence>
<accession>A0A9D5JWN4</accession>
<dbReference type="FunFam" id="3.40.50.980:FF:000001">
    <property type="entry name" value="Non-ribosomal peptide synthetase"/>
    <property type="match status" value="1"/>
</dbReference>
<dbReference type="FunFam" id="3.30.559.10:FF:000012">
    <property type="entry name" value="Non-ribosomal peptide synthetase"/>
    <property type="match status" value="1"/>
</dbReference>
<protein>
    <submittedName>
        <fullName evidence="7">Amino acid adenylation domain-containing protein</fullName>
    </submittedName>
</protein>
<dbReference type="InterPro" id="IPR044894">
    <property type="entry name" value="TubC_N_sf"/>
</dbReference>
<dbReference type="InterPro" id="IPR010071">
    <property type="entry name" value="AA_adenyl_dom"/>
</dbReference>
<evidence type="ECO:0000256" key="2">
    <source>
        <dbReference type="ARBA" id="ARBA00006432"/>
    </source>
</evidence>
<name>A0A9D5JWN4_9BACT</name>
<dbReference type="SUPFAM" id="SSF56801">
    <property type="entry name" value="Acetyl-CoA synthetase-like"/>
    <property type="match status" value="1"/>
</dbReference>
<dbReference type="InterPro" id="IPR045851">
    <property type="entry name" value="AMP-bd_C_sf"/>
</dbReference>
<dbReference type="Proteomes" id="UP000649604">
    <property type="component" value="Unassembled WGS sequence"/>
</dbReference>
<dbReference type="PROSITE" id="PS50075">
    <property type="entry name" value="CARRIER"/>
    <property type="match status" value="1"/>
</dbReference>
<dbReference type="Pfam" id="PF13193">
    <property type="entry name" value="AMP-binding_C"/>
    <property type="match status" value="1"/>
</dbReference>
<dbReference type="Gene3D" id="1.10.1200.10">
    <property type="entry name" value="ACP-like"/>
    <property type="match status" value="1"/>
</dbReference>
<dbReference type="InterPro" id="IPR020845">
    <property type="entry name" value="AMP-binding_CS"/>
</dbReference>
<dbReference type="GO" id="GO:0009239">
    <property type="term" value="P:enterobactin biosynthetic process"/>
    <property type="evidence" value="ECO:0007669"/>
    <property type="project" value="TreeGrafter"/>
</dbReference>